<evidence type="ECO:0000313" key="1">
    <source>
        <dbReference type="EMBL" id="MDQ0178571.1"/>
    </source>
</evidence>
<dbReference type="EMBL" id="JAUSTT010000052">
    <property type="protein sequence ID" value="MDQ0178571.1"/>
    <property type="molecule type" value="Genomic_DNA"/>
</dbReference>
<dbReference type="RefSeq" id="WP_307233517.1">
    <property type="nucleotide sequence ID" value="NZ_JAUSTT010000052.1"/>
</dbReference>
<comment type="caution">
    <text evidence="1">The sequence shown here is derived from an EMBL/GenBank/DDBJ whole genome shotgun (WGS) entry which is preliminary data.</text>
</comment>
<gene>
    <name evidence="1" type="ORF">J2S08_004479</name>
</gene>
<accession>A0ABT9WZ50</accession>
<sequence>MERFQAKIKMKTRKTLTFSKEEWINRVNKIIRGKVNYFLTLWQAIEENKKYGLNSSCYYNTFKNELLAIDGYIRKRLRVAMIHKHPSQRKGWAMCTKWNIEFFAGIGLIPSFLQYYGKQFGYELLDYLRYMKDKQSKKYKRAIERAKEKGENYFSPETVRKMKYAQRLAAYKS</sequence>
<dbReference type="Proteomes" id="UP001223586">
    <property type="component" value="Unassembled WGS sequence"/>
</dbReference>
<protein>
    <recommendedName>
        <fullName evidence="3">Transposase</fullName>
    </recommendedName>
</protein>
<organism evidence="1 2">
    <name type="scientific">Bacillus chungangensis</name>
    <dbReference type="NCBI Taxonomy" id="587633"/>
    <lineage>
        <taxon>Bacteria</taxon>
        <taxon>Bacillati</taxon>
        <taxon>Bacillota</taxon>
        <taxon>Bacilli</taxon>
        <taxon>Bacillales</taxon>
        <taxon>Bacillaceae</taxon>
        <taxon>Bacillus</taxon>
    </lineage>
</organism>
<evidence type="ECO:0000313" key="2">
    <source>
        <dbReference type="Proteomes" id="UP001223586"/>
    </source>
</evidence>
<keyword evidence="2" id="KW-1185">Reference proteome</keyword>
<reference evidence="1 2" key="1">
    <citation type="submission" date="2023-07" db="EMBL/GenBank/DDBJ databases">
        <title>Genomic Encyclopedia of Type Strains, Phase IV (KMG-IV): sequencing the most valuable type-strain genomes for metagenomic binning, comparative biology and taxonomic classification.</title>
        <authorList>
            <person name="Goeker M."/>
        </authorList>
    </citation>
    <scope>NUCLEOTIDE SEQUENCE [LARGE SCALE GENOMIC DNA]</scope>
    <source>
        <strain evidence="1 2">DSM 23837</strain>
    </source>
</reference>
<evidence type="ECO:0008006" key="3">
    <source>
        <dbReference type="Google" id="ProtNLM"/>
    </source>
</evidence>
<name>A0ABT9WZ50_9BACI</name>
<proteinExistence type="predicted"/>